<dbReference type="AlphaFoldDB" id="A0A173XXX0"/>
<dbReference type="SUPFAM" id="SSF55729">
    <property type="entry name" value="Acyl-CoA N-acyltransferases (Nat)"/>
    <property type="match status" value="1"/>
</dbReference>
<sequence>MDYIKEKLYQQLAIDYCCQVSDIKDDKNHFTEYEKLKGRRQFEEAADCVLKVIAVNGKLIFTGKKSIIEVCRKQFSNNSGNWFMDASNFRKLDEILMNDGYRVKTAHPFFIPKDDCVHEINGVKIKKYNQEEILQFKDDDRFDEAFCFSEESPDVLAVAAIIDDEIVGMAGASADSSSFWQIGINVNKNFEGRHIASGIVSILKADILQKGIVPYYGTSFSNLASQHVAAKAGFEVAWVELITEKTEY</sequence>
<dbReference type="EMBL" id="CYYR01000003">
    <property type="protein sequence ID" value="CUN55415.1"/>
    <property type="molecule type" value="Genomic_DNA"/>
</dbReference>
<dbReference type="PROSITE" id="PS51186">
    <property type="entry name" value="GNAT"/>
    <property type="match status" value="1"/>
</dbReference>
<name>A0A173XXX0_9FIRM</name>
<dbReference type="Proteomes" id="UP000095395">
    <property type="component" value="Unassembled WGS sequence"/>
</dbReference>
<protein>
    <recommendedName>
        <fullName evidence="1">N-acetyltransferase domain-containing protein</fullName>
    </recommendedName>
</protein>
<dbReference type="Gene3D" id="3.40.630.30">
    <property type="match status" value="1"/>
</dbReference>
<dbReference type="GO" id="GO:0016747">
    <property type="term" value="F:acyltransferase activity, transferring groups other than amino-acyl groups"/>
    <property type="evidence" value="ECO:0007669"/>
    <property type="project" value="InterPro"/>
</dbReference>
<dbReference type="InterPro" id="IPR000182">
    <property type="entry name" value="GNAT_dom"/>
</dbReference>
<organism evidence="2 3">
    <name type="scientific">Roseburia inulinivorans</name>
    <dbReference type="NCBI Taxonomy" id="360807"/>
    <lineage>
        <taxon>Bacteria</taxon>
        <taxon>Bacillati</taxon>
        <taxon>Bacillota</taxon>
        <taxon>Clostridia</taxon>
        <taxon>Lachnospirales</taxon>
        <taxon>Lachnospiraceae</taxon>
        <taxon>Roseburia</taxon>
    </lineage>
</organism>
<evidence type="ECO:0000313" key="2">
    <source>
        <dbReference type="EMBL" id="CUN55415.1"/>
    </source>
</evidence>
<proteinExistence type="predicted"/>
<evidence type="ECO:0000313" key="3">
    <source>
        <dbReference type="Proteomes" id="UP000095395"/>
    </source>
</evidence>
<dbReference type="InterPro" id="IPR016181">
    <property type="entry name" value="Acyl_CoA_acyltransferase"/>
</dbReference>
<accession>A0A173XXX0</accession>
<feature type="domain" description="N-acetyltransferase" evidence="1">
    <location>
        <begin position="120"/>
        <end position="248"/>
    </location>
</feature>
<dbReference type="RefSeq" id="WP_055301461.1">
    <property type="nucleotide sequence ID" value="NZ_CYYR01000003.1"/>
</dbReference>
<gene>
    <name evidence="2" type="ORF">ERS852392_00735</name>
</gene>
<dbReference type="Pfam" id="PF00583">
    <property type="entry name" value="Acetyltransf_1"/>
    <property type="match status" value="1"/>
</dbReference>
<reference evidence="2 3" key="1">
    <citation type="submission" date="2015-09" db="EMBL/GenBank/DDBJ databases">
        <authorList>
            <consortium name="Pathogen Informatics"/>
        </authorList>
    </citation>
    <scope>NUCLEOTIDE SEQUENCE [LARGE SCALE GENOMIC DNA]</scope>
    <source>
        <strain evidence="2 3">2789STDY5608835</strain>
    </source>
</reference>
<evidence type="ECO:0000259" key="1">
    <source>
        <dbReference type="PROSITE" id="PS51186"/>
    </source>
</evidence>